<comment type="caution">
    <text evidence="1">The sequence shown here is derived from an EMBL/GenBank/DDBJ whole genome shotgun (WGS) entry which is preliminary data.</text>
</comment>
<protein>
    <recommendedName>
        <fullName evidence="3">p-aminobenzoate N-oxygenase AurF</fullName>
    </recommendedName>
</protein>
<dbReference type="Pfam" id="PF11583">
    <property type="entry name" value="AurF"/>
    <property type="match status" value="1"/>
</dbReference>
<proteinExistence type="predicted"/>
<name>A0A179VF28_9MYCO</name>
<evidence type="ECO:0000313" key="1">
    <source>
        <dbReference type="EMBL" id="OAT70470.1"/>
    </source>
</evidence>
<gene>
    <name evidence="1" type="ORF">AWB85_03795</name>
</gene>
<dbReference type="InterPro" id="IPR012348">
    <property type="entry name" value="RNR-like"/>
</dbReference>
<reference evidence="1 2" key="1">
    <citation type="submission" date="2016-01" db="EMBL/GenBank/DDBJ databases">
        <title>Mycobacterium immunogenum strain CD11_6 genome sequencing and assembly.</title>
        <authorList>
            <person name="Kaur G."/>
            <person name="Nair G.R."/>
            <person name="Mayilraj S."/>
        </authorList>
    </citation>
    <scope>NUCLEOTIDE SEQUENCE [LARGE SCALE GENOMIC DNA]</scope>
    <source>
        <strain evidence="1 2">CD11-6</strain>
    </source>
</reference>
<evidence type="ECO:0000313" key="2">
    <source>
        <dbReference type="Proteomes" id="UP000186919"/>
    </source>
</evidence>
<organism evidence="1 2">
    <name type="scientific">Mycobacteroides immunogenum</name>
    <dbReference type="NCBI Taxonomy" id="83262"/>
    <lineage>
        <taxon>Bacteria</taxon>
        <taxon>Bacillati</taxon>
        <taxon>Actinomycetota</taxon>
        <taxon>Actinomycetes</taxon>
        <taxon>Mycobacteriales</taxon>
        <taxon>Mycobacteriaceae</taxon>
        <taxon>Mycobacteroides</taxon>
    </lineage>
</organism>
<evidence type="ECO:0008006" key="3">
    <source>
        <dbReference type="Google" id="ProtNLM"/>
    </source>
</evidence>
<dbReference type="AlphaFoldDB" id="A0A179VF28"/>
<sequence length="327" mass="36509">MTSSSYKDINYADYEFTPAITVDGRVPTRRRKVGDRLQTARRLLFEATELSYDPELDIDWDAPLDSGKHWLAAHRVSIYGTPEWNALSDARQGELARRELVSLLSFVMDAQGALASLMFRDVIEGNTLADDYTRFLLASVRDISRNATMVGRLINKTGLELQPAPMVVQRLQRFCVPLIPHGPLGRGFILLLHRLIHQLMVELEADELAQPVVRQVAKICVLVSHRQLEFAEDELYRAVQSRRYLPAAGADASLAVLTVLATSLIVRPQVYPGVGLTSRTGRRVAARSHNIRHRNAVLLSRYFDVAEDAGMFRTGTARAILGGHGLL</sequence>
<dbReference type="Proteomes" id="UP000186919">
    <property type="component" value="Unassembled WGS sequence"/>
</dbReference>
<dbReference type="EMBL" id="LQYE01000001">
    <property type="protein sequence ID" value="OAT70470.1"/>
    <property type="molecule type" value="Genomic_DNA"/>
</dbReference>
<dbReference type="Gene3D" id="1.10.620.20">
    <property type="entry name" value="Ribonucleotide Reductase, subunit A"/>
    <property type="match status" value="1"/>
</dbReference>
<dbReference type="RefSeq" id="WP_064627668.1">
    <property type="nucleotide sequence ID" value="NZ_LQYE01000001.1"/>
</dbReference>
<dbReference type="InterPro" id="IPR025859">
    <property type="entry name" value="AurF/CmlI"/>
</dbReference>
<accession>A0A179VF28</accession>
<dbReference type="GO" id="GO:0016491">
    <property type="term" value="F:oxidoreductase activity"/>
    <property type="evidence" value="ECO:0007669"/>
    <property type="project" value="InterPro"/>
</dbReference>